<name>A0ABX5B761_9SPIR</name>
<feature type="repeat" description="ANK" evidence="1">
    <location>
        <begin position="35"/>
        <end position="67"/>
    </location>
</feature>
<dbReference type="EMBL" id="JJMJ01000030">
    <property type="protein sequence ID" value="PPS22935.1"/>
    <property type="molecule type" value="Genomic_DNA"/>
</dbReference>
<keyword evidence="1" id="KW-0040">ANK repeat</keyword>
<dbReference type="SUPFAM" id="SSF48403">
    <property type="entry name" value="Ankyrin repeat"/>
    <property type="match status" value="1"/>
</dbReference>
<dbReference type="RefSeq" id="WP_146079976.1">
    <property type="nucleotide sequence ID" value="NZ_JJMJ01000030.1"/>
</dbReference>
<protein>
    <recommendedName>
        <fullName evidence="2">DUF4253 domain-containing protein</fullName>
    </recommendedName>
</protein>
<dbReference type="InterPro" id="IPR025349">
    <property type="entry name" value="DUF4253"/>
</dbReference>
<dbReference type="Proteomes" id="UP000238924">
    <property type="component" value="Unassembled WGS sequence"/>
</dbReference>
<organism evidence="3 4">
    <name type="scientific">Brachyspira murdochii</name>
    <dbReference type="NCBI Taxonomy" id="84378"/>
    <lineage>
        <taxon>Bacteria</taxon>
        <taxon>Pseudomonadati</taxon>
        <taxon>Spirochaetota</taxon>
        <taxon>Spirochaetia</taxon>
        <taxon>Brachyspirales</taxon>
        <taxon>Brachyspiraceae</taxon>
        <taxon>Brachyspira</taxon>
    </lineage>
</organism>
<dbReference type="InterPro" id="IPR036770">
    <property type="entry name" value="Ankyrin_rpt-contain_sf"/>
</dbReference>
<sequence length="371" mass="43808">MSEFKKFLEAIKNNDFQTLTYLWEDKELLNMQDENGDTLLHHTLKLKNIIIIQMFIGFGADLNIKNNNGITALDLLKELNNPIINAIVNSIDYEEKDYEEDYCNNIYKPENKEELMELDDIKFITDFLKCDYEIIEGGLEDDTKIMECYKEHLEKGKKEGYTPLIIVPSDVLSEAIECFLEDNNAEIEDSKKLINEYIEKSKEVNYKDYLHQNIEDIYDDKEYIEEIKKSFNAPIVEGFEVFDSFGSYYDYSLDNPVTVDLILAKIPTTNPYELACYIPMGGFNDCPNPETQTAIFKYWYEKYNAYPAVVGYDTWELWVEKQPKTEEESRELAIEHYYFCLDRVDQYSENYDHGKLAATLLKSNVWYFWWD</sequence>
<keyword evidence="4" id="KW-1185">Reference proteome</keyword>
<evidence type="ECO:0000256" key="1">
    <source>
        <dbReference type="PROSITE-ProRule" id="PRU00023"/>
    </source>
</evidence>
<dbReference type="Gene3D" id="1.25.40.20">
    <property type="entry name" value="Ankyrin repeat-containing domain"/>
    <property type="match status" value="1"/>
</dbReference>
<gene>
    <name evidence="3" type="ORF">DJ52_01995</name>
</gene>
<dbReference type="PROSITE" id="PS50088">
    <property type="entry name" value="ANK_REPEAT"/>
    <property type="match status" value="1"/>
</dbReference>
<feature type="domain" description="DUF4253" evidence="2">
    <location>
        <begin position="263"/>
        <end position="371"/>
    </location>
</feature>
<proteinExistence type="predicted"/>
<evidence type="ECO:0000259" key="2">
    <source>
        <dbReference type="Pfam" id="PF14062"/>
    </source>
</evidence>
<evidence type="ECO:0000313" key="3">
    <source>
        <dbReference type="EMBL" id="PPS22935.1"/>
    </source>
</evidence>
<dbReference type="Pfam" id="PF14062">
    <property type="entry name" value="DUF4253"/>
    <property type="match status" value="1"/>
</dbReference>
<evidence type="ECO:0000313" key="4">
    <source>
        <dbReference type="Proteomes" id="UP000238924"/>
    </source>
</evidence>
<dbReference type="PROSITE" id="PS50297">
    <property type="entry name" value="ANK_REP_REGION"/>
    <property type="match status" value="1"/>
</dbReference>
<reference evidence="3 4" key="1">
    <citation type="submission" date="2014-04" db="EMBL/GenBank/DDBJ databases">
        <title>Whole genome sequence of 'Brachyspira hampsonii' D13-03603F2.</title>
        <authorList>
            <person name="Patterson A.H."/>
            <person name="Chaban B."/>
            <person name="Fernando C."/>
            <person name="Harding J.C."/>
            <person name="Hill J.E."/>
        </authorList>
    </citation>
    <scope>NUCLEOTIDE SEQUENCE [LARGE SCALE GENOMIC DNA]</scope>
    <source>
        <strain evidence="3 4">D13-03603F2</strain>
    </source>
</reference>
<dbReference type="InterPro" id="IPR002110">
    <property type="entry name" value="Ankyrin_rpt"/>
</dbReference>
<comment type="caution">
    <text evidence="3">The sequence shown here is derived from an EMBL/GenBank/DDBJ whole genome shotgun (WGS) entry which is preliminary data.</text>
</comment>
<accession>A0ABX5B761</accession>